<evidence type="ECO:0000256" key="2">
    <source>
        <dbReference type="ARBA" id="ARBA00009744"/>
    </source>
</evidence>
<evidence type="ECO:0000256" key="1">
    <source>
        <dbReference type="ARBA" id="ARBA00004514"/>
    </source>
</evidence>
<keyword evidence="3" id="KW-0963">Cytoplasm</keyword>
<comment type="subcellular location">
    <subcellularLocation>
        <location evidence="1">Cytoplasm</location>
        <location evidence="1">Cytosol</location>
    </subcellularLocation>
</comment>
<evidence type="ECO:0000256" key="4">
    <source>
        <dbReference type="ARBA" id="ARBA00022722"/>
    </source>
</evidence>
<comment type="similarity">
    <text evidence="2">Belongs to the BetVI family.</text>
</comment>
<evidence type="ECO:0000256" key="7">
    <source>
        <dbReference type="ARBA" id="ARBA00022821"/>
    </source>
</evidence>
<dbReference type="GO" id="GO:0016787">
    <property type="term" value="F:hydrolase activity"/>
    <property type="evidence" value="ECO:0007669"/>
    <property type="project" value="UniProtKB-KW"/>
</dbReference>
<dbReference type="SUPFAM" id="SSF55961">
    <property type="entry name" value="Bet v1-like"/>
    <property type="match status" value="1"/>
</dbReference>
<gene>
    <name evidence="10" type="ORF">Lalb_Chr13g0298271</name>
</gene>
<evidence type="ECO:0000256" key="3">
    <source>
        <dbReference type="ARBA" id="ARBA00022490"/>
    </source>
</evidence>
<evidence type="ECO:0000256" key="9">
    <source>
        <dbReference type="ARBA" id="ARBA00023265"/>
    </source>
</evidence>
<dbReference type="InterPro" id="IPR023393">
    <property type="entry name" value="START-like_dom_sf"/>
</dbReference>
<dbReference type="CDD" id="cd07816">
    <property type="entry name" value="Bet_v1-like"/>
    <property type="match status" value="1"/>
</dbReference>
<dbReference type="GO" id="GO:0009738">
    <property type="term" value="P:abscisic acid-activated signaling pathway"/>
    <property type="evidence" value="ECO:0007669"/>
    <property type="project" value="InterPro"/>
</dbReference>
<dbReference type="GO" id="GO:0004864">
    <property type="term" value="F:protein phosphatase inhibitor activity"/>
    <property type="evidence" value="ECO:0007669"/>
    <property type="project" value="InterPro"/>
</dbReference>
<keyword evidence="6" id="KW-0378">Hydrolase</keyword>
<accession>A0A6A4PJ46</accession>
<dbReference type="Proteomes" id="UP000447434">
    <property type="component" value="Chromosome 13"/>
</dbReference>
<dbReference type="OrthoDB" id="1858506at2759"/>
<proteinExistence type="inferred from homology"/>
<dbReference type="InterPro" id="IPR024949">
    <property type="entry name" value="Bet_v_I_allergen"/>
</dbReference>
<evidence type="ECO:0000256" key="8">
    <source>
        <dbReference type="ARBA" id="ARBA00022837"/>
    </source>
</evidence>
<name>A0A6A4PJ46_LUPAL</name>
<keyword evidence="5" id="KW-0479">Metal-binding</keyword>
<dbReference type="GO" id="GO:0005634">
    <property type="term" value="C:nucleus"/>
    <property type="evidence" value="ECO:0007669"/>
    <property type="project" value="TreeGrafter"/>
</dbReference>
<sequence length="159" mass="17002">MVVFTIENESASTVAPAKLYKALVTDFDNLIPKAIEAIQNVEIVEGNGGPGTIKKITMLVDGETKYVLHKVEAIDEANWGYNYSVVGGVGLPESLENISIKTKLVEGPNGGSIAKISAKVQTKGDVQPNEENAKAIGKARGDAFFKAIETYISSNPDYN</sequence>
<dbReference type="GO" id="GO:0004518">
    <property type="term" value="F:nuclease activity"/>
    <property type="evidence" value="ECO:0007669"/>
    <property type="project" value="UniProtKB-KW"/>
</dbReference>
<dbReference type="FunFam" id="3.30.530.20:FF:000007">
    <property type="entry name" value="Major pollen allergen Bet v 1-A"/>
    <property type="match status" value="1"/>
</dbReference>
<organism evidence="10 11">
    <name type="scientific">Lupinus albus</name>
    <name type="common">White lupine</name>
    <name type="synonym">Lupinus termis</name>
    <dbReference type="NCBI Taxonomy" id="3870"/>
    <lineage>
        <taxon>Eukaryota</taxon>
        <taxon>Viridiplantae</taxon>
        <taxon>Streptophyta</taxon>
        <taxon>Embryophyta</taxon>
        <taxon>Tracheophyta</taxon>
        <taxon>Spermatophyta</taxon>
        <taxon>Magnoliopsida</taxon>
        <taxon>eudicotyledons</taxon>
        <taxon>Gunneridae</taxon>
        <taxon>Pentapetalae</taxon>
        <taxon>rosids</taxon>
        <taxon>fabids</taxon>
        <taxon>Fabales</taxon>
        <taxon>Fabaceae</taxon>
        <taxon>Papilionoideae</taxon>
        <taxon>50 kb inversion clade</taxon>
        <taxon>genistoids sensu lato</taxon>
        <taxon>core genistoids</taxon>
        <taxon>Genisteae</taxon>
        <taxon>Lupinus</taxon>
    </lineage>
</organism>
<keyword evidence="7" id="KW-0611">Plant defense</keyword>
<dbReference type="PANTHER" id="PTHR31213:SF55">
    <property type="entry name" value="STRESS-INDUCED PROTEIN SAM22"/>
    <property type="match status" value="1"/>
</dbReference>
<reference evidence="11" key="1">
    <citation type="journal article" date="2020" name="Nat. Commun.">
        <title>Genome sequence of the cluster root forming white lupin.</title>
        <authorList>
            <person name="Hufnagel B."/>
            <person name="Marques A."/>
            <person name="Soriano A."/>
            <person name="Marques L."/>
            <person name="Divol F."/>
            <person name="Doumas P."/>
            <person name="Sallet E."/>
            <person name="Mancinotti D."/>
            <person name="Carrere S."/>
            <person name="Marande W."/>
            <person name="Arribat S."/>
            <person name="Keller J."/>
            <person name="Huneau C."/>
            <person name="Blein T."/>
            <person name="Aime D."/>
            <person name="Laguerre M."/>
            <person name="Taylor J."/>
            <person name="Schubert V."/>
            <person name="Nelson M."/>
            <person name="Geu-Flores F."/>
            <person name="Crespi M."/>
            <person name="Gallardo-Guerrero K."/>
            <person name="Delaux P.-M."/>
            <person name="Salse J."/>
            <person name="Berges H."/>
            <person name="Guyot R."/>
            <person name="Gouzy J."/>
            <person name="Peret B."/>
        </authorList>
    </citation>
    <scope>NUCLEOTIDE SEQUENCE [LARGE SCALE GENOMIC DNA]</scope>
    <source>
        <strain evidence="11">cv. Amiga</strain>
    </source>
</reference>
<dbReference type="GO" id="GO:0010427">
    <property type="term" value="F:abscisic acid binding"/>
    <property type="evidence" value="ECO:0007669"/>
    <property type="project" value="InterPro"/>
</dbReference>
<dbReference type="PRINTS" id="PR00634">
    <property type="entry name" value="BETALLERGEN"/>
</dbReference>
<keyword evidence="9" id="KW-0568">Pathogenesis-related protein</keyword>
<dbReference type="Pfam" id="PF00407">
    <property type="entry name" value="Bet_v_1"/>
    <property type="match status" value="1"/>
</dbReference>
<keyword evidence="11" id="KW-1185">Reference proteome</keyword>
<dbReference type="GO" id="GO:0038023">
    <property type="term" value="F:signaling receptor activity"/>
    <property type="evidence" value="ECO:0007669"/>
    <property type="project" value="InterPro"/>
</dbReference>
<dbReference type="GO" id="GO:0006952">
    <property type="term" value="P:defense response"/>
    <property type="evidence" value="ECO:0007669"/>
    <property type="project" value="UniProtKB-KW"/>
</dbReference>
<evidence type="ECO:0000256" key="6">
    <source>
        <dbReference type="ARBA" id="ARBA00022801"/>
    </source>
</evidence>
<dbReference type="InterPro" id="IPR000916">
    <property type="entry name" value="Bet_v_I/MLP"/>
</dbReference>
<evidence type="ECO:0000256" key="5">
    <source>
        <dbReference type="ARBA" id="ARBA00022723"/>
    </source>
</evidence>
<dbReference type="AlphaFoldDB" id="A0A6A4PJ46"/>
<dbReference type="PANTHER" id="PTHR31213">
    <property type="entry name" value="OS08G0374000 PROTEIN-RELATED"/>
    <property type="match status" value="1"/>
</dbReference>
<evidence type="ECO:0000313" key="10">
    <source>
        <dbReference type="EMBL" id="KAE9601480.1"/>
    </source>
</evidence>
<evidence type="ECO:0000313" key="11">
    <source>
        <dbReference type="Proteomes" id="UP000447434"/>
    </source>
</evidence>
<comment type="caution">
    <text evidence="10">The sequence shown here is derived from an EMBL/GenBank/DDBJ whole genome shotgun (WGS) entry which is preliminary data.</text>
</comment>
<dbReference type="Gene3D" id="3.30.530.20">
    <property type="match status" value="1"/>
</dbReference>
<dbReference type="EMBL" id="WOCE01000013">
    <property type="protein sequence ID" value="KAE9601480.1"/>
    <property type="molecule type" value="Genomic_DNA"/>
</dbReference>
<keyword evidence="8" id="KW-0106">Calcium</keyword>
<keyword evidence="4" id="KW-0540">Nuclease</keyword>
<dbReference type="GO" id="GO:0046872">
    <property type="term" value="F:metal ion binding"/>
    <property type="evidence" value="ECO:0007669"/>
    <property type="project" value="UniProtKB-KW"/>
</dbReference>
<protein>
    <submittedName>
        <fullName evidence="10">Putative START-like domain, Bet v I type allergen</fullName>
    </submittedName>
</protein>
<dbReference type="GO" id="GO:0005829">
    <property type="term" value="C:cytosol"/>
    <property type="evidence" value="ECO:0007669"/>
    <property type="project" value="UniProtKB-SubCell"/>
</dbReference>
<dbReference type="InterPro" id="IPR050279">
    <property type="entry name" value="Plant_def-hormone_signal"/>
</dbReference>